<dbReference type="InterPro" id="IPR029045">
    <property type="entry name" value="ClpP/crotonase-like_dom_sf"/>
</dbReference>
<keyword evidence="3" id="KW-1185">Reference proteome</keyword>
<organism evidence="2 3">
    <name type="scientific">Nocardia nova SH22a</name>
    <dbReference type="NCBI Taxonomy" id="1415166"/>
    <lineage>
        <taxon>Bacteria</taxon>
        <taxon>Bacillati</taxon>
        <taxon>Actinomycetota</taxon>
        <taxon>Actinomycetes</taxon>
        <taxon>Mycobacteriales</taxon>
        <taxon>Nocardiaceae</taxon>
        <taxon>Nocardia</taxon>
    </lineage>
</organism>
<dbReference type="eggNOG" id="COG1024">
    <property type="taxonomic scope" value="Bacteria"/>
</dbReference>
<dbReference type="STRING" id="1415166.NONO_c36260"/>
<dbReference type="Pfam" id="PF00378">
    <property type="entry name" value="ECH_1"/>
    <property type="match status" value="1"/>
</dbReference>
<dbReference type="KEGG" id="nno:NONO_c36260"/>
<dbReference type="PANTHER" id="PTHR43802:SF1">
    <property type="entry name" value="IP11341P-RELATED"/>
    <property type="match status" value="1"/>
</dbReference>
<dbReference type="NCBIfam" id="NF006140">
    <property type="entry name" value="PRK08290.1"/>
    <property type="match status" value="1"/>
</dbReference>
<evidence type="ECO:0000313" key="2">
    <source>
        <dbReference type="EMBL" id="AHH18413.1"/>
    </source>
</evidence>
<dbReference type="PANTHER" id="PTHR43802">
    <property type="entry name" value="ENOYL-COA HYDRATASE"/>
    <property type="match status" value="1"/>
</dbReference>
<evidence type="ECO:0000256" key="1">
    <source>
        <dbReference type="ARBA" id="ARBA00005254"/>
    </source>
</evidence>
<comment type="similarity">
    <text evidence="1">Belongs to the enoyl-CoA hydratase/isomerase family.</text>
</comment>
<accession>W5THG8</accession>
<evidence type="ECO:0000313" key="3">
    <source>
        <dbReference type="Proteomes" id="UP000019150"/>
    </source>
</evidence>
<dbReference type="SUPFAM" id="SSF52096">
    <property type="entry name" value="ClpP/crotonase"/>
    <property type="match status" value="1"/>
</dbReference>
<protein>
    <submittedName>
        <fullName evidence="2">Enoyl-CoA hydratase/isomerase family protein</fullName>
    </submittedName>
</protein>
<gene>
    <name evidence="2" type="ORF">NONO_c36260</name>
</gene>
<dbReference type="CDD" id="cd06558">
    <property type="entry name" value="crotonase-like"/>
    <property type="match status" value="1"/>
</dbReference>
<dbReference type="PATRIC" id="fig|1415166.3.peg.3722"/>
<dbReference type="InterPro" id="IPR001753">
    <property type="entry name" value="Enoyl-CoA_hydra/iso"/>
</dbReference>
<sequence>MDIGSLKTITYEVVDGNIARITLDRPEVRNAQSRRLIYELNDALTAAAFDDDIKVVILAGNGPHFSSGHDQRDVEAFQATPVGITGGFAAPGTEGPMAHEEEVFLNMCRRWQQLPKPTIAQVHGKTIAGGLMLAWVCDLIIASDDASFSDITVGMGVNGVEWFAHPWELGIRKAKEMLFTGEPVSAEDAHRLGMVNRVVPRAELPEATLRLARTIAGKSSFGLKLAKLSCNQTLDAQGFWTAQQAAFSLQTLGHANNRLRFGMAGDPSGMRVGRAARSEGSAT</sequence>
<proteinExistence type="inferred from homology"/>
<dbReference type="OrthoDB" id="9807606at2"/>
<dbReference type="RefSeq" id="WP_148306882.1">
    <property type="nucleotide sequence ID" value="NZ_CP006850.1"/>
</dbReference>
<name>W5THG8_9NOCA</name>
<reference evidence="2 3" key="1">
    <citation type="journal article" date="2014" name="Appl. Environ. Microbiol.">
        <title>Insights into the Microbial Degradation of Rubber and Gutta-Percha by Analysis of the Complete Genome of Nocardia nova SH22a.</title>
        <authorList>
            <person name="Luo Q."/>
            <person name="Hiessl S."/>
            <person name="Poehlein A."/>
            <person name="Daniel R."/>
            <person name="Steinbuchel A."/>
        </authorList>
    </citation>
    <scope>NUCLEOTIDE SEQUENCE [LARGE SCALE GENOMIC DNA]</scope>
    <source>
        <strain evidence="2">SH22a</strain>
    </source>
</reference>
<dbReference type="EMBL" id="CP006850">
    <property type="protein sequence ID" value="AHH18413.1"/>
    <property type="molecule type" value="Genomic_DNA"/>
</dbReference>
<keyword evidence="2" id="KW-0413">Isomerase</keyword>
<dbReference type="HOGENOM" id="CLU_009834_7_3_11"/>
<dbReference type="Proteomes" id="UP000019150">
    <property type="component" value="Chromosome"/>
</dbReference>
<dbReference type="Gene3D" id="3.90.226.10">
    <property type="entry name" value="2-enoyl-CoA Hydratase, Chain A, domain 1"/>
    <property type="match status" value="1"/>
</dbReference>
<dbReference type="AlphaFoldDB" id="W5THG8"/>
<dbReference type="GO" id="GO:0016853">
    <property type="term" value="F:isomerase activity"/>
    <property type="evidence" value="ECO:0007669"/>
    <property type="project" value="UniProtKB-KW"/>
</dbReference>